<name>A0A3M7PAT4_BRAPC</name>
<evidence type="ECO:0000259" key="2">
    <source>
        <dbReference type="Pfam" id="PF13863"/>
    </source>
</evidence>
<dbReference type="OrthoDB" id="2134857at2759"/>
<evidence type="ECO:0000313" key="4">
    <source>
        <dbReference type="Proteomes" id="UP000276133"/>
    </source>
</evidence>
<accession>A0A3M7PAT4</accession>
<protein>
    <submittedName>
        <fullName evidence="3">Coiled-coil domain-containing protein</fullName>
    </submittedName>
</protein>
<proteinExistence type="predicted"/>
<feature type="domain" description="DUF4200" evidence="2">
    <location>
        <begin position="85"/>
        <end position="195"/>
    </location>
</feature>
<evidence type="ECO:0000256" key="1">
    <source>
        <dbReference type="SAM" id="Coils"/>
    </source>
</evidence>
<keyword evidence="1" id="KW-0175">Coiled coil</keyword>
<evidence type="ECO:0000313" key="3">
    <source>
        <dbReference type="EMBL" id="RMZ96195.1"/>
    </source>
</evidence>
<dbReference type="AlphaFoldDB" id="A0A3M7PAT4"/>
<sequence>MTMAISDEDNQMVRSMIRKNIISLIDEKKGEYENPKVFLTQFNEKEEDEGTTEIQTLNTGKTGVLKEGLEFKLQRNILAKYRYDEDKVKQDLSSKRKQFENRINVCQDRHAQLMVKQEKNQQLIRQYSQYINEKETIRKRAIAKYQTELKLRLQKMLEYDLLVKQLEEVKHNHHASTRKVEKNKQYKEFLSKVIDMLPESKQFK</sequence>
<feature type="coiled-coil region" evidence="1">
    <location>
        <begin position="89"/>
        <end position="140"/>
    </location>
</feature>
<gene>
    <name evidence="3" type="ORF">BpHYR1_010645</name>
</gene>
<dbReference type="Pfam" id="PF13863">
    <property type="entry name" value="DUF4200"/>
    <property type="match status" value="1"/>
</dbReference>
<dbReference type="STRING" id="10195.A0A3M7PAT4"/>
<dbReference type="EMBL" id="REGN01012296">
    <property type="protein sequence ID" value="RMZ96195.1"/>
    <property type="molecule type" value="Genomic_DNA"/>
</dbReference>
<reference evidence="3 4" key="1">
    <citation type="journal article" date="2018" name="Sci. Rep.">
        <title>Genomic signatures of local adaptation to the degree of environmental predictability in rotifers.</title>
        <authorList>
            <person name="Franch-Gras L."/>
            <person name="Hahn C."/>
            <person name="Garcia-Roger E.M."/>
            <person name="Carmona M.J."/>
            <person name="Serra M."/>
            <person name="Gomez A."/>
        </authorList>
    </citation>
    <scope>NUCLEOTIDE SEQUENCE [LARGE SCALE GENOMIC DNA]</scope>
    <source>
        <strain evidence="3">HYR1</strain>
    </source>
</reference>
<dbReference type="Proteomes" id="UP000276133">
    <property type="component" value="Unassembled WGS sequence"/>
</dbReference>
<dbReference type="InterPro" id="IPR025252">
    <property type="entry name" value="DUF4200"/>
</dbReference>
<comment type="caution">
    <text evidence="3">The sequence shown here is derived from an EMBL/GenBank/DDBJ whole genome shotgun (WGS) entry which is preliminary data.</text>
</comment>
<keyword evidence="4" id="KW-1185">Reference proteome</keyword>
<organism evidence="3 4">
    <name type="scientific">Brachionus plicatilis</name>
    <name type="common">Marine rotifer</name>
    <name type="synonym">Brachionus muelleri</name>
    <dbReference type="NCBI Taxonomy" id="10195"/>
    <lineage>
        <taxon>Eukaryota</taxon>
        <taxon>Metazoa</taxon>
        <taxon>Spiralia</taxon>
        <taxon>Gnathifera</taxon>
        <taxon>Rotifera</taxon>
        <taxon>Eurotatoria</taxon>
        <taxon>Monogononta</taxon>
        <taxon>Pseudotrocha</taxon>
        <taxon>Ploima</taxon>
        <taxon>Brachionidae</taxon>
        <taxon>Brachionus</taxon>
    </lineage>
</organism>